<keyword evidence="2" id="KW-1133">Transmembrane helix</keyword>
<feature type="transmembrane region" description="Helical" evidence="2">
    <location>
        <begin position="216"/>
        <end position="237"/>
    </location>
</feature>
<feature type="compositionally biased region" description="Polar residues" evidence="1">
    <location>
        <begin position="266"/>
        <end position="291"/>
    </location>
</feature>
<dbReference type="Pfam" id="PF25866">
    <property type="entry name" value="Kringle_2"/>
    <property type="match status" value="1"/>
</dbReference>
<dbReference type="InterPro" id="IPR038178">
    <property type="entry name" value="Kringle_sf"/>
</dbReference>
<evidence type="ECO:0000313" key="5">
    <source>
        <dbReference type="WBParaSite" id="PgR020_g010_t02"/>
    </source>
</evidence>
<evidence type="ECO:0000259" key="3">
    <source>
        <dbReference type="Pfam" id="PF25866"/>
    </source>
</evidence>
<sequence>MLSLSSVVPSISPLSYDLKCPNLKGFSRSKLKFKSLDAECVPSDEIKTYKYYGNQSSYITSISNPQQCSLWSDASNYIRTKRAYTLVWFYPEESLAHNQCRSLDFTLVDKYGRQHAIAYFKLHHGAYPGPWCYAKIVNEFIPMPCFTDCPKEIQTKPMLKKQEPHEERTRNYNARIFDDTSNSIFSSYDWGSPSYYSSKPSDLEHSQQFAQNRETIFFMMVIVVILIVVLIIGFHIMKKFFAPHKKLNTETNANEAPVKVLKKTESTNQPTQTASTTSTGEKRFTTANVEPSDSDAGSVAPSNKKQIRQERETAV</sequence>
<dbReference type="WBParaSite" id="PgR020_g010_t02">
    <property type="protein sequence ID" value="PgR020_g010_t02"/>
    <property type="gene ID" value="PgR020_g010"/>
</dbReference>
<keyword evidence="2" id="KW-0472">Membrane</keyword>
<proteinExistence type="predicted"/>
<keyword evidence="4" id="KW-1185">Reference proteome</keyword>
<reference evidence="5" key="1">
    <citation type="submission" date="2022-11" db="UniProtKB">
        <authorList>
            <consortium name="WormBaseParasite"/>
        </authorList>
    </citation>
    <scope>IDENTIFICATION</scope>
</reference>
<dbReference type="InterPro" id="IPR058845">
    <property type="entry name" value="Kringle_2"/>
</dbReference>
<protein>
    <submittedName>
        <fullName evidence="5">Envelope glycoprotein D</fullName>
    </submittedName>
</protein>
<feature type="region of interest" description="Disordered" evidence="1">
    <location>
        <begin position="259"/>
        <end position="315"/>
    </location>
</feature>
<evidence type="ECO:0000313" key="4">
    <source>
        <dbReference type="Proteomes" id="UP000887569"/>
    </source>
</evidence>
<dbReference type="AlphaFoldDB" id="A0A915AY39"/>
<evidence type="ECO:0000256" key="2">
    <source>
        <dbReference type="SAM" id="Phobius"/>
    </source>
</evidence>
<organism evidence="4 5">
    <name type="scientific">Parascaris univalens</name>
    <name type="common">Nematode worm</name>
    <dbReference type="NCBI Taxonomy" id="6257"/>
    <lineage>
        <taxon>Eukaryota</taxon>
        <taxon>Metazoa</taxon>
        <taxon>Ecdysozoa</taxon>
        <taxon>Nematoda</taxon>
        <taxon>Chromadorea</taxon>
        <taxon>Rhabditida</taxon>
        <taxon>Spirurina</taxon>
        <taxon>Ascaridomorpha</taxon>
        <taxon>Ascaridoidea</taxon>
        <taxon>Ascarididae</taxon>
        <taxon>Parascaris</taxon>
    </lineage>
</organism>
<evidence type="ECO:0000256" key="1">
    <source>
        <dbReference type="SAM" id="MobiDB-lite"/>
    </source>
</evidence>
<name>A0A915AY39_PARUN</name>
<dbReference type="Proteomes" id="UP000887569">
    <property type="component" value="Unplaced"/>
</dbReference>
<dbReference type="Gene3D" id="2.40.20.10">
    <property type="entry name" value="Plasminogen Kringle 4"/>
    <property type="match status" value="1"/>
</dbReference>
<accession>A0A915AY39</accession>
<keyword evidence="2" id="KW-0812">Transmembrane</keyword>
<feature type="domain" description="Kringle-like" evidence="3">
    <location>
        <begin position="38"/>
        <end position="151"/>
    </location>
</feature>